<evidence type="ECO:0000313" key="5">
    <source>
        <dbReference type="Proteomes" id="UP000182054"/>
    </source>
</evidence>
<dbReference type="PANTHER" id="PTHR30195">
    <property type="entry name" value="TYPE I SITE-SPECIFIC DEOXYRIBONUCLEASE PROTEIN SUBUNIT M AND R"/>
    <property type="match status" value="1"/>
</dbReference>
<dbReference type="NCBIfam" id="TIGR00348">
    <property type="entry name" value="hsdR"/>
    <property type="match status" value="1"/>
</dbReference>
<dbReference type="Pfam" id="PF22679">
    <property type="entry name" value="T1R_D3-like"/>
    <property type="match status" value="1"/>
</dbReference>
<comment type="similarity">
    <text evidence="2">Belongs to the HsdR family.</text>
</comment>
<dbReference type="InterPro" id="IPR051268">
    <property type="entry name" value="Type-I_R_enzyme_R_subunit"/>
</dbReference>
<organism evidence="4 5">
    <name type="scientific">Rhodococcoides kroppenstedtii</name>
    <dbReference type="NCBI Taxonomy" id="293050"/>
    <lineage>
        <taxon>Bacteria</taxon>
        <taxon>Bacillati</taxon>
        <taxon>Actinomycetota</taxon>
        <taxon>Actinomycetes</taxon>
        <taxon>Mycobacteriales</taxon>
        <taxon>Nocardiaceae</taxon>
        <taxon>Rhodococcoides</taxon>
    </lineage>
</organism>
<feature type="non-terminal residue" evidence="4">
    <location>
        <position position="1"/>
    </location>
</feature>
<keyword evidence="2" id="KW-0067">ATP-binding</keyword>
<dbReference type="SMART" id="SM00487">
    <property type="entry name" value="DEXDc"/>
    <property type="match status" value="1"/>
</dbReference>
<dbReference type="EC" id="3.1.21.3" evidence="2"/>
<dbReference type="PANTHER" id="PTHR30195:SF15">
    <property type="entry name" value="TYPE I RESTRICTION ENZYME HINDI ENDONUCLEASE SUBUNIT"/>
    <property type="match status" value="1"/>
</dbReference>
<keyword evidence="1 2" id="KW-0680">Restriction system</keyword>
<dbReference type="Proteomes" id="UP000182054">
    <property type="component" value="Unassembled WGS sequence"/>
</dbReference>
<comment type="function">
    <text evidence="2">Subunit R is required for both nuclease and ATPase activities, but not for modification.</text>
</comment>
<comment type="subunit">
    <text evidence="2">The type I restriction/modification system is composed of three polypeptides R, M and S.</text>
</comment>
<evidence type="ECO:0000259" key="3">
    <source>
        <dbReference type="PROSITE" id="PS51192"/>
    </source>
</evidence>
<name>A0A1I0SV02_9NOCA</name>
<dbReference type="SUPFAM" id="SSF52540">
    <property type="entry name" value="P-loop containing nucleoside triphosphate hydrolases"/>
    <property type="match status" value="1"/>
</dbReference>
<dbReference type="GO" id="GO:0009307">
    <property type="term" value="P:DNA restriction-modification system"/>
    <property type="evidence" value="ECO:0007669"/>
    <property type="project" value="UniProtKB-KW"/>
</dbReference>
<dbReference type="InterPro" id="IPR055180">
    <property type="entry name" value="HsdR_RecA-like_helicase_dom_2"/>
</dbReference>
<dbReference type="GO" id="GO:0003677">
    <property type="term" value="F:DNA binding"/>
    <property type="evidence" value="ECO:0007669"/>
    <property type="project" value="UniProtKB-KW"/>
</dbReference>
<protein>
    <recommendedName>
        <fullName evidence="2">Type I restriction enzyme endonuclease subunit</fullName>
        <shortName evidence="2">R protein</shortName>
        <ecNumber evidence="2">3.1.21.3</ecNumber>
    </recommendedName>
</protein>
<dbReference type="RefSeq" id="WP_083400152.1">
    <property type="nucleotide sequence ID" value="NZ_FOJN01000002.1"/>
</dbReference>
<keyword evidence="2" id="KW-0238">DNA-binding</keyword>
<dbReference type="InterPro" id="IPR004473">
    <property type="entry name" value="Restrct_endonuc_typeI_HsdR"/>
</dbReference>
<keyword evidence="2" id="KW-0378">Hydrolase</keyword>
<evidence type="ECO:0000313" key="4">
    <source>
        <dbReference type="EMBL" id="SFA43227.1"/>
    </source>
</evidence>
<dbReference type="CDD" id="cd18030">
    <property type="entry name" value="DEXHc_RE_I_HsdR"/>
    <property type="match status" value="1"/>
</dbReference>
<evidence type="ECO:0000256" key="2">
    <source>
        <dbReference type="RuleBase" id="RU364115"/>
    </source>
</evidence>
<comment type="catalytic activity">
    <reaction evidence="2">
        <text>Endonucleolytic cleavage of DNA to give random double-stranded fragments with terminal 5'-phosphates, ATP is simultaneously hydrolyzed.</text>
        <dbReference type="EC" id="3.1.21.3"/>
    </reaction>
</comment>
<evidence type="ECO:0000256" key="1">
    <source>
        <dbReference type="ARBA" id="ARBA00022747"/>
    </source>
</evidence>
<accession>A0A1I0SV02</accession>
<dbReference type="InterPro" id="IPR014001">
    <property type="entry name" value="Helicase_ATP-bd"/>
</dbReference>
<dbReference type="GeneID" id="85484864"/>
<dbReference type="OrthoDB" id="9758243at2"/>
<dbReference type="Pfam" id="PF18766">
    <property type="entry name" value="SWI2_SNF2"/>
    <property type="match status" value="1"/>
</dbReference>
<dbReference type="GO" id="GO:0005524">
    <property type="term" value="F:ATP binding"/>
    <property type="evidence" value="ECO:0007669"/>
    <property type="project" value="UniProtKB-KW"/>
</dbReference>
<dbReference type="AlphaFoldDB" id="A0A1I0SV02"/>
<dbReference type="EMBL" id="FOJN01000002">
    <property type="protein sequence ID" value="SFA43227.1"/>
    <property type="molecule type" value="Genomic_DNA"/>
</dbReference>
<dbReference type="CDD" id="cd18800">
    <property type="entry name" value="SF2_C_EcoR124I-like"/>
    <property type="match status" value="1"/>
</dbReference>
<sequence>ELLWMCSGHGSDSSPAAATLQIRCPENRVKLLFDSGVKKGPRHNQYFGVKAAQDRIAKREGGIIWHTQGSGKSLTMVWLAKWIRENQPDARVLLITDRTELDDQIEKVFNGVNEQIYRTKSGADLISSLNASEQWLICSLVHKFRAADSDHGDDETTAEFIEELHATIPKDFEAKGNIFVFVDEAHRTQSGKMHTAMKALLPEAMFIGFTGTPLLKADKATSIETFGSFIHTYKFDEAVADGVVLDLQYEARSIDQELTSPAQVDKWFEVKTKGMTDLSKAELKKRWGTMQKVVSSEPRAKQIVNDILLDMETKPRLMDGRGNAILVGSSIYQACKFYEMFVAAGFKGKCAIVTSYTPNASDIAKEDSGAGKTEKIRQYDIYRKMLADYFDEPEDAAVNKVEEFEQAVKRQFIENPGQMRLLIVVDKLLTGFDAPSATYLYIDKKMRDHGLFQAICRVNRLDGDDKDYGYIVDYQDLFNSIENAVDDYTSGALDGYEKKDIEGLLSDRIEKARENLDDALELIAALVEPVAPPKNTLQYQQYFCAAEQGNAEQLKANEPKRVELYKAVAAVTRAYANVANDMADAGYSVTEAEAIKKKIAHYVDVRAEVKLGAGENVDFKQHEAGMRFLLDTYIQAGASEVVSNFEDTGLIDLIVKLGAGAIDKLPTGIRKDPEAVAETITNNMRKVIIDEHALNPKYYDKMSELLDAIIEQRRLQAIDYQEYLAKLLDAAKQLGAKESDTKYPDWADNGARRALIDFGWPNPATPIQVDTAILTSKPHDWVGNTMKEKVVKRAISRTLPDGFDRLDELFELVKARDEYR</sequence>
<gene>
    <name evidence="4" type="ORF">SAMN05444374_102399</name>
</gene>
<dbReference type="GO" id="GO:0009035">
    <property type="term" value="F:type I site-specific deoxyribonuclease activity"/>
    <property type="evidence" value="ECO:0007669"/>
    <property type="project" value="UniProtKB-EC"/>
</dbReference>
<dbReference type="Gene3D" id="3.40.50.300">
    <property type="entry name" value="P-loop containing nucleotide triphosphate hydrolases"/>
    <property type="match status" value="2"/>
</dbReference>
<reference evidence="4 5" key="1">
    <citation type="submission" date="2016-10" db="EMBL/GenBank/DDBJ databases">
        <authorList>
            <person name="de Groot N.N."/>
        </authorList>
    </citation>
    <scope>NUCLEOTIDE SEQUENCE [LARGE SCALE GENOMIC DNA]</scope>
    <source>
        <strain evidence="4 5">DSM 44908</strain>
    </source>
</reference>
<dbReference type="InterPro" id="IPR027417">
    <property type="entry name" value="P-loop_NTPase"/>
</dbReference>
<dbReference type="PROSITE" id="PS51192">
    <property type="entry name" value="HELICASE_ATP_BIND_1"/>
    <property type="match status" value="1"/>
</dbReference>
<keyword evidence="2" id="KW-0547">Nucleotide-binding</keyword>
<dbReference type="InterPro" id="IPR040980">
    <property type="entry name" value="SWI2_SNF2"/>
</dbReference>
<feature type="domain" description="Helicase ATP-binding" evidence="3">
    <location>
        <begin position="53"/>
        <end position="220"/>
    </location>
</feature>
<proteinExistence type="inferred from homology"/>